<organism evidence="2 3">
    <name type="scientific">Weissella confusa</name>
    <name type="common">Lactobacillus confusus</name>
    <dbReference type="NCBI Taxonomy" id="1583"/>
    <lineage>
        <taxon>Bacteria</taxon>
        <taxon>Bacillati</taxon>
        <taxon>Bacillota</taxon>
        <taxon>Bacilli</taxon>
        <taxon>Lactobacillales</taxon>
        <taxon>Lactobacillaceae</taxon>
        <taxon>Weissella</taxon>
    </lineage>
</organism>
<proteinExistence type="predicted"/>
<keyword evidence="1" id="KW-1133">Transmembrane helix</keyword>
<dbReference type="AlphaFoldDB" id="A0A923NH98"/>
<evidence type="ECO:0000313" key="3">
    <source>
        <dbReference type="Proteomes" id="UP000650485"/>
    </source>
</evidence>
<protein>
    <submittedName>
        <fullName evidence="2">Uncharacterized protein</fullName>
    </submittedName>
</protein>
<dbReference type="EMBL" id="JACSZT010000021">
    <property type="protein sequence ID" value="MBC6499711.1"/>
    <property type="molecule type" value="Genomic_DNA"/>
</dbReference>
<feature type="transmembrane region" description="Helical" evidence="1">
    <location>
        <begin position="28"/>
        <end position="46"/>
    </location>
</feature>
<keyword evidence="1" id="KW-0812">Transmembrane</keyword>
<comment type="caution">
    <text evidence="2">The sequence shown here is derived from an EMBL/GenBank/DDBJ whole genome shotgun (WGS) entry which is preliminary data.</text>
</comment>
<reference evidence="2" key="1">
    <citation type="submission" date="2020-08" db="EMBL/GenBank/DDBJ databases">
        <title>Complete genome sequence of Weissella confusa strain FS54 provides insights into metabolic potential.</title>
        <authorList>
            <person name="Fhoula I."/>
            <person name="Najjari A."/>
            <person name="Lekired A."/>
            <person name="Bessrour-Aouam N."/>
            <person name="Jaballah S."/>
            <person name="Klibi N."/>
            <person name="Ouzari H.-I."/>
        </authorList>
    </citation>
    <scope>NUCLEOTIDE SEQUENCE</scope>
    <source>
        <strain evidence="2">FS54</strain>
    </source>
</reference>
<evidence type="ECO:0000256" key="1">
    <source>
        <dbReference type="SAM" id="Phobius"/>
    </source>
</evidence>
<accession>A0A923NH98</accession>
<gene>
    <name evidence="2" type="ORF">H7R52_16805</name>
</gene>
<keyword evidence="1" id="KW-0472">Membrane</keyword>
<sequence length="63" mass="7119">MKSTDTSVKEREINLEDAGGGNKKNKQWLRFGATSLLIAIGITIIFRLGSNCYRVFFCAFFIK</sequence>
<name>A0A923NH98_WEICO</name>
<dbReference type="Proteomes" id="UP000650485">
    <property type="component" value="Unassembled WGS sequence"/>
</dbReference>
<evidence type="ECO:0000313" key="2">
    <source>
        <dbReference type="EMBL" id="MBC6499711.1"/>
    </source>
</evidence>